<comment type="caution">
    <text evidence="7">The sequence shown here is derived from an EMBL/GenBank/DDBJ whole genome shotgun (WGS) entry which is preliminary data.</text>
</comment>
<feature type="transmembrane region" description="Helical" evidence="5">
    <location>
        <begin position="74"/>
        <end position="94"/>
    </location>
</feature>
<organism evidence="7 8">
    <name type="scientific">Planomonospora venezuelensis</name>
    <dbReference type="NCBI Taxonomy" id="1999"/>
    <lineage>
        <taxon>Bacteria</taxon>
        <taxon>Bacillati</taxon>
        <taxon>Actinomycetota</taxon>
        <taxon>Actinomycetes</taxon>
        <taxon>Streptosporangiales</taxon>
        <taxon>Streptosporangiaceae</taxon>
        <taxon>Planomonospora</taxon>
    </lineage>
</organism>
<proteinExistence type="predicted"/>
<feature type="transmembrane region" description="Helical" evidence="5">
    <location>
        <begin position="117"/>
        <end position="136"/>
    </location>
</feature>
<comment type="subcellular location">
    <subcellularLocation>
        <location evidence="1">Membrane</location>
        <topology evidence="1">Multi-pass membrane protein</topology>
    </subcellularLocation>
</comment>
<dbReference type="EMBL" id="JACHJJ010000012">
    <property type="protein sequence ID" value="MBB5964619.1"/>
    <property type="molecule type" value="Genomic_DNA"/>
</dbReference>
<evidence type="ECO:0000256" key="5">
    <source>
        <dbReference type="SAM" id="Phobius"/>
    </source>
</evidence>
<dbReference type="AlphaFoldDB" id="A0A841D564"/>
<dbReference type="GO" id="GO:0030416">
    <property type="term" value="P:methylamine metabolic process"/>
    <property type="evidence" value="ECO:0007669"/>
    <property type="project" value="InterPro"/>
</dbReference>
<accession>A0A841D564</accession>
<dbReference type="InterPro" id="IPR009908">
    <property type="entry name" value="Methylamine_util_MauE"/>
</dbReference>
<dbReference type="GO" id="GO:0016020">
    <property type="term" value="C:membrane"/>
    <property type="evidence" value="ECO:0007669"/>
    <property type="project" value="UniProtKB-SubCell"/>
</dbReference>
<dbReference type="Proteomes" id="UP000562352">
    <property type="component" value="Unassembled WGS sequence"/>
</dbReference>
<evidence type="ECO:0000256" key="3">
    <source>
        <dbReference type="ARBA" id="ARBA00022989"/>
    </source>
</evidence>
<dbReference type="Pfam" id="PF07291">
    <property type="entry name" value="MauE"/>
    <property type="match status" value="1"/>
</dbReference>
<feature type="transmembrane region" description="Helical" evidence="5">
    <location>
        <begin position="142"/>
        <end position="162"/>
    </location>
</feature>
<keyword evidence="3 5" id="KW-1133">Transmembrane helix</keyword>
<protein>
    <recommendedName>
        <fullName evidence="6">Methylamine utilisation protein MauE domain-containing protein</fullName>
    </recommendedName>
</protein>
<evidence type="ECO:0000256" key="1">
    <source>
        <dbReference type="ARBA" id="ARBA00004141"/>
    </source>
</evidence>
<dbReference type="RefSeq" id="WP_184943558.1">
    <property type="nucleotide sequence ID" value="NZ_BAAAWZ010000001.1"/>
</dbReference>
<feature type="domain" description="Methylamine utilisation protein MauE" evidence="6">
    <location>
        <begin position="2"/>
        <end position="130"/>
    </location>
</feature>
<evidence type="ECO:0000256" key="2">
    <source>
        <dbReference type="ARBA" id="ARBA00022692"/>
    </source>
</evidence>
<reference evidence="7 8" key="1">
    <citation type="submission" date="2020-08" db="EMBL/GenBank/DDBJ databases">
        <title>Genomic Encyclopedia of Type Strains, Phase III (KMG-III): the genomes of soil and plant-associated and newly described type strains.</title>
        <authorList>
            <person name="Whitman W."/>
        </authorList>
    </citation>
    <scope>NUCLEOTIDE SEQUENCE [LARGE SCALE GENOMIC DNA]</scope>
    <source>
        <strain evidence="7 8">CECT 3303</strain>
    </source>
</reference>
<gene>
    <name evidence="7" type="ORF">FHS22_003903</name>
</gene>
<dbReference type="UniPathway" id="UPA00895"/>
<evidence type="ECO:0000313" key="8">
    <source>
        <dbReference type="Proteomes" id="UP000562352"/>
    </source>
</evidence>
<name>A0A841D564_PLAVE</name>
<evidence type="ECO:0000313" key="7">
    <source>
        <dbReference type="EMBL" id="MBB5964619.1"/>
    </source>
</evidence>
<keyword evidence="4 5" id="KW-0472">Membrane</keyword>
<evidence type="ECO:0000256" key="4">
    <source>
        <dbReference type="ARBA" id="ARBA00023136"/>
    </source>
</evidence>
<sequence>MTYPVISCSALLALAFTVSAWSKVRGRAAFASFSDSMRGMRLLPAELTRAAAALIVMAEVLIPPLLLFPGTRPAGHVLAAVLLLALSVGIELGVRRRSTVPCRCFGPSSAPLGRRHLVRNAVLLIAAVVGGTATASGDPQPVHPGGAAVALTAAGLLAVLVVRFDDIADLFTAAPRA</sequence>
<evidence type="ECO:0000259" key="6">
    <source>
        <dbReference type="Pfam" id="PF07291"/>
    </source>
</evidence>
<keyword evidence="8" id="KW-1185">Reference proteome</keyword>
<keyword evidence="2 5" id="KW-0812">Transmembrane</keyword>